<protein>
    <recommendedName>
        <fullName evidence="4">DUF4352 domain-containing protein</fullName>
    </recommendedName>
</protein>
<organism evidence="2 3">
    <name type="scientific">Glycomyces luteolus</name>
    <dbReference type="NCBI Taxonomy" id="2670330"/>
    <lineage>
        <taxon>Bacteria</taxon>
        <taxon>Bacillati</taxon>
        <taxon>Actinomycetota</taxon>
        <taxon>Actinomycetes</taxon>
        <taxon>Glycomycetales</taxon>
        <taxon>Glycomycetaceae</taxon>
        <taxon>Glycomyces</taxon>
    </lineage>
</organism>
<feature type="chain" id="PRO_5040852228" description="DUF4352 domain-containing protein" evidence="1">
    <location>
        <begin position="37"/>
        <end position="364"/>
    </location>
</feature>
<name>A0A9X3T5L7_9ACTN</name>
<accession>A0A9X3T5L7</accession>
<gene>
    <name evidence="2" type="ORF">O1R50_21035</name>
</gene>
<evidence type="ECO:0000313" key="2">
    <source>
        <dbReference type="EMBL" id="MDA1362125.1"/>
    </source>
</evidence>
<reference evidence="2" key="1">
    <citation type="submission" date="2022-12" db="EMBL/GenBank/DDBJ databases">
        <title>Gycomyces niveus sp.nov.,a novel actinomycete isolated from soil in Shouguan.</title>
        <authorList>
            <person name="Yang X."/>
        </authorList>
    </citation>
    <scope>NUCLEOTIDE SEQUENCE</scope>
    <source>
        <strain evidence="2">NEAU-A15</strain>
    </source>
</reference>
<proteinExistence type="predicted"/>
<keyword evidence="1" id="KW-0732">Signal</keyword>
<evidence type="ECO:0000313" key="3">
    <source>
        <dbReference type="Proteomes" id="UP001146067"/>
    </source>
</evidence>
<keyword evidence="3" id="KW-1185">Reference proteome</keyword>
<sequence>MSPKDIAPAHCPAHRTRTLRRAGLALLATAAVLTVAACGAPPTGTLHTRAGYTLTSDEIPVSVCPADDASRFTGDEGLLVGAHFALRVECVASFDELPEGFQLDYLFGEHASLYSPEPGYEFTLVQFAPETGVEAPFNAEAGELSATLKIGDRAWDFDGEVPAPGEVYFTVAKKDAPITLEVVDVERAQTMDLRERTREGLIQALYTGTAAVDTEVVEGSVDGYTTKGSYEYWFDDWGYQTQFALTREVFEPGTGWVAEPDRALLTIEFGWLHSASGLEWGIDLEDALKVSGPEGALTALTADHADENLSNGVWRTFTLTYDVPADALDFTLNFHPKGPVKWPEEDVSLPITGDKNHEIAVSFA</sequence>
<dbReference type="RefSeq" id="WP_270112170.1">
    <property type="nucleotide sequence ID" value="NZ_JAPZVP010000019.1"/>
</dbReference>
<dbReference type="EMBL" id="JAPZVP010000019">
    <property type="protein sequence ID" value="MDA1362125.1"/>
    <property type="molecule type" value="Genomic_DNA"/>
</dbReference>
<comment type="caution">
    <text evidence="2">The sequence shown here is derived from an EMBL/GenBank/DDBJ whole genome shotgun (WGS) entry which is preliminary data.</text>
</comment>
<evidence type="ECO:0000256" key="1">
    <source>
        <dbReference type="SAM" id="SignalP"/>
    </source>
</evidence>
<evidence type="ECO:0008006" key="4">
    <source>
        <dbReference type="Google" id="ProtNLM"/>
    </source>
</evidence>
<feature type="signal peptide" evidence="1">
    <location>
        <begin position="1"/>
        <end position="36"/>
    </location>
</feature>
<dbReference type="Proteomes" id="UP001146067">
    <property type="component" value="Unassembled WGS sequence"/>
</dbReference>
<dbReference type="AlphaFoldDB" id="A0A9X3T5L7"/>